<dbReference type="Gene3D" id="1.10.150.50">
    <property type="entry name" value="Transcription Factor, Ets-1"/>
    <property type="match status" value="1"/>
</dbReference>
<gene>
    <name evidence="3" type="ORF">QR98_0050600</name>
</gene>
<dbReference type="SMART" id="SM00251">
    <property type="entry name" value="SAM_PNT"/>
    <property type="match status" value="1"/>
</dbReference>
<dbReference type="PROSITE" id="PS51433">
    <property type="entry name" value="PNT"/>
    <property type="match status" value="1"/>
</dbReference>
<dbReference type="Pfam" id="PF02198">
    <property type="entry name" value="SAM_PNT"/>
    <property type="match status" value="1"/>
</dbReference>
<evidence type="ECO:0000256" key="1">
    <source>
        <dbReference type="ARBA" id="ARBA00005562"/>
    </source>
</evidence>
<dbReference type="Proteomes" id="UP000616769">
    <property type="component" value="Unassembled WGS sequence"/>
</dbReference>
<dbReference type="GO" id="GO:0043565">
    <property type="term" value="F:sequence-specific DNA binding"/>
    <property type="evidence" value="ECO:0007669"/>
    <property type="project" value="InterPro"/>
</dbReference>
<dbReference type="VEuPathDB" id="VectorBase:SSCA010436"/>
<comment type="similarity">
    <text evidence="1">Belongs to the ETS family.</text>
</comment>
<evidence type="ECO:0000256" key="2">
    <source>
        <dbReference type="ARBA" id="ARBA00023125"/>
    </source>
</evidence>
<evidence type="ECO:0000313" key="4">
    <source>
        <dbReference type="Proteomes" id="UP000616769"/>
    </source>
</evidence>
<organism evidence="3 4">
    <name type="scientific">Sarcoptes scabiei</name>
    <name type="common">Itch mite</name>
    <name type="synonym">Acarus scabiei</name>
    <dbReference type="NCBI Taxonomy" id="52283"/>
    <lineage>
        <taxon>Eukaryota</taxon>
        <taxon>Metazoa</taxon>
        <taxon>Ecdysozoa</taxon>
        <taxon>Arthropoda</taxon>
        <taxon>Chelicerata</taxon>
        <taxon>Arachnida</taxon>
        <taxon>Acari</taxon>
        <taxon>Acariformes</taxon>
        <taxon>Sarcoptiformes</taxon>
        <taxon>Astigmata</taxon>
        <taxon>Psoroptidia</taxon>
        <taxon>Sarcoptoidea</taxon>
        <taxon>Sarcoptidae</taxon>
        <taxon>Sarcoptinae</taxon>
        <taxon>Sarcoptes</taxon>
    </lineage>
</organism>
<sequence>MSQALAASFNNWDKERDEYNISKDPRFWTENDVSRWFNWAIKEFNLEGFDPQNLIISGKAMCEMGKEMFLAQTPPYVGDILWEHLDRLLRGI</sequence>
<evidence type="ECO:0000313" key="3">
    <source>
        <dbReference type="EMBL" id="KPM06583.1"/>
    </source>
</evidence>
<dbReference type="OrthoDB" id="10067219at2759"/>
<keyword evidence="2" id="KW-0238">DNA-binding</keyword>
<protein>
    <submittedName>
        <fullName evidence="3">Sterile alpha motif containing protein</fullName>
    </submittedName>
</protein>
<dbReference type="InterPro" id="IPR003118">
    <property type="entry name" value="Pointed_dom"/>
</dbReference>
<proteinExistence type="inferred from homology"/>
<dbReference type="InterPro" id="IPR013761">
    <property type="entry name" value="SAM/pointed_sf"/>
</dbReference>
<dbReference type="FunFam" id="1.10.150.50:FF:000014">
    <property type="entry name" value="Protein c-ets-1 isoform 1"/>
    <property type="match status" value="1"/>
</dbReference>
<dbReference type="AlphaFoldDB" id="A0A132A6I1"/>
<dbReference type="EMBL" id="JXLN01010961">
    <property type="protein sequence ID" value="KPM06583.1"/>
    <property type="molecule type" value="Genomic_DNA"/>
</dbReference>
<dbReference type="SUPFAM" id="SSF47769">
    <property type="entry name" value="SAM/Pointed domain"/>
    <property type="match status" value="1"/>
</dbReference>
<accession>A0A132A6I1</accession>
<reference evidence="3 4" key="1">
    <citation type="journal article" date="2015" name="Parasit. Vectors">
        <title>Draft genome of the scabies mite.</title>
        <authorList>
            <person name="Rider S.D.Jr."/>
            <person name="Morgan M.S."/>
            <person name="Arlian L.G."/>
        </authorList>
    </citation>
    <scope>NUCLEOTIDE SEQUENCE [LARGE SCALE GENOMIC DNA]</scope>
    <source>
        <strain evidence="3">Arlian Lab</strain>
    </source>
</reference>
<name>A0A132A6I1_SARSC</name>
<comment type="caution">
    <text evidence="3">The sequence shown here is derived from an EMBL/GenBank/DDBJ whole genome shotgun (WGS) entry which is preliminary data.</text>
</comment>